<reference evidence="1 2" key="1">
    <citation type="submission" date="2019-07" db="EMBL/GenBank/DDBJ databases">
        <title>Finished genome of Venturia effusa.</title>
        <authorList>
            <person name="Young C.A."/>
            <person name="Cox M.P."/>
            <person name="Ganley A.R.D."/>
            <person name="David W.J."/>
        </authorList>
    </citation>
    <scope>NUCLEOTIDE SEQUENCE [LARGE SCALE GENOMIC DNA]</scope>
    <source>
        <strain evidence="2">albino</strain>
    </source>
</reference>
<sequence>MLLSTFLFGGLALALPSVNVQTHAKRHDDVIAFGANGRVEVFQRDYYNELTKNLTRGPPAFAYPELTHDENGIKSKEQLLAEKKAIEKRGTLIPSPTVPTKAGPQKREDLEKRACKSYTLAVDHVTKFLQWDVPMSRVIHAAAAQSTVILTDGFQLSNSLSISQSFAFEFVPDFFTSTTTIEYSRTWTTTTTLAYSFPVPLGEWGLVVSNPQTQRNYGEVYQGCIGAMKQISTYTGDSYSDHTYGGLSWVTGTITACTAKQYPIPKCIGSGFNE</sequence>
<dbReference type="OrthoDB" id="4831122at2759"/>
<evidence type="ECO:0000313" key="2">
    <source>
        <dbReference type="Proteomes" id="UP000316270"/>
    </source>
</evidence>
<proteinExistence type="predicted"/>
<accession>A0A517LDK6</accession>
<evidence type="ECO:0000313" key="1">
    <source>
        <dbReference type="EMBL" id="QDS73713.1"/>
    </source>
</evidence>
<gene>
    <name evidence="1" type="ORF">FKW77_003471</name>
</gene>
<dbReference type="Proteomes" id="UP000316270">
    <property type="component" value="Chromosome 10"/>
</dbReference>
<keyword evidence="2" id="KW-1185">Reference proteome</keyword>
<protein>
    <submittedName>
        <fullName evidence="1">Uncharacterized protein</fullName>
    </submittedName>
</protein>
<dbReference type="EMBL" id="CP042194">
    <property type="protein sequence ID" value="QDS73713.1"/>
    <property type="molecule type" value="Genomic_DNA"/>
</dbReference>
<name>A0A517LDK6_9PEZI</name>
<organism evidence="1 2">
    <name type="scientific">Venturia effusa</name>
    <dbReference type="NCBI Taxonomy" id="50376"/>
    <lineage>
        <taxon>Eukaryota</taxon>
        <taxon>Fungi</taxon>
        <taxon>Dikarya</taxon>
        <taxon>Ascomycota</taxon>
        <taxon>Pezizomycotina</taxon>
        <taxon>Dothideomycetes</taxon>
        <taxon>Pleosporomycetidae</taxon>
        <taxon>Venturiales</taxon>
        <taxon>Venturiaceae</taxon>
        <taxon>Venturia</taxon>
    </lineage>
</organism>
<dbReference type="AlphaFoldDB" id="A0A517LDK6"/>